<evidence type="ECO:0000256" key="5">
    <source>
        <dbReference type="ARBA" id="ARBA00022793"/>
    </source>
</evidence>
<gene>
    <name evidence="9" type="ORF">ACFO3R_32820</name>
</gene>
<keyword evidence="10" id="KW-1185">Reference proteome</keyword>
<proteinExistence type="predicted"/>
<protein>
    <recommendedName>
        <fullName evidence="3">2-oxo-4-hydroxy-4-carboxy-5-ureidoimidazoline decarboxylase</fullName>
        <ecNumber evidence="3">4.1.1.97</ecNumber>
    </recommendedName>
</protein>
<feature type="region of interest" description="Disordered" evidence="7">
    <location>
        <begin position="1"/>
        <end position="20"/>
    </location>
</feature>
<feature type="domain" description="Oxo-4-hydroxy-4-carboxy-5-ureidoimidazoline decarboxylase" evidence="8">
    <location>
        <begin position="30"/>
        <end position="88"/>
    </location>
</feature>
<name>A0ABV8NCX1_9ACTN</name>
<accession>A0ABV8NCX1</accession>
<dbReference type="Proteomes" id="UP001595871">
    <property type="component" value="Unassembled WGS sequence"/>
</dbReference>
<evidence type="ECO:0000256" key="7">
    <source>
        <dbReference type="SAM" id="MobiDB-lite"/>
    </source>
</evidence>
<evidence type="ECO:0000256" key="6">
    <source>
        <dbReference type="ARBA" id="ARBA00023239"/>
    </source>
</evidence>
<keyword evidence="6" id="KW-0456">Lyase</keyword>
<dbReference type="PANTHER" id="PTHR43466:SF1">
    <property type="entry name" value="2-OXO-4-HYDROXY-4-CARBOXY-5-UREIDOIMIDAZOLINE DECARBOXYLASE-RELATED"/>
    <property type="match status" value="1"/>
</dbReference>
<keyword evidence="5" id="KW-0210">Decarboxylase</keyword>
<dbReference type="EMBL" id="JBHSCF010000065">
    <property type="protein sequence ID" value="MFC4191122.1"/>
    <property type="molecule type" value="Genomic_DNA"/>
</dbReference>
<reference evidence="10" key="1">
    <citation type="journal article" date="2019" name="Int. J. Syst. Evol. Microbiol.">
        <title>The Global Catalogue of Microorganisms (GCM) 10K type strain sequencing project: providing services to taxonomists for standard genome sequencing and annotation.</title>
        <authorList>
            <consortium name="The Broad Institute Genomics Platform"/>
            <consortium name="The Broad Institute Genome Sequencing Center for Infectious Disease"/>
            <person name="Wu L."/>
            <person name="Ma J."/>
        </authorList>
    </citation>
    <scope>NUCLEOTIDE SEQUENCE [LARGE SCALE GENOMIC DNA]</scope>
    <source>
        <strain evidence="10">CCM 3243</strain>
    </source>
</reference>
<evidence type="ECO:0000256" key="3">
    <source>
        <dbReference type="ARBA" id="ARBA00012257"/>
    </source>
</evidence>
<comment type="pathway">
    <text evidence="2">Purine metabolism; urate degradation; (S)-allantoin from urate: step 3/3.</text>
</comment>
<organism evidence="9 10">
    <name type="scientific">Streptomyces flavovirens</name>
    <dbReference type="NCBI Taxonomy" id="52258"/>
    <lineage>
        <taxon>Bacteria</taxon>
        <taxon>Bacillati</taxon>
        <taxon>Actinomycetota</taxon>
        <taxon>Actinomycetes</taxon>
        <taxon>Kitasatosporales</taxon>
        <taxon>Streptomycetaceae</taxon>
        <taxon>Streptomyces</taxon>
    </lineage>
</organism>
<dbReference type="InterPro" id="IPR036778">
    <property type="entry name" value="OHCU_decarboxylase_sf"/>
</dbReference>
<comment type="caution">
    <text evidence="9">The sequence shown here is derived from an EMBL/GenBank/DDBJ whole genome shotgun (WGS) entry which is preliminary data.</text>
</comment>
<dbReference type="InterPro" id="IPR018020">
    <property type="entry name" value="OHCU_decarboxylase"/>
</dbReference>
<dbReference type="SUPFAM" id="SSF158694">
    <property type="entry name" value="UraD-Like"/>
    <property type="match status" value="1"/>
</dbReference>
<dbReference type="EC" id="4.1.1.97" evidence="3"/>
<evidence type="ECO:0000256" key="4">
    <source>
        <dbReference type="ARBA" id="ARBA00022631"/>
    </source>
</evidence>
<evidence type="ECO:0000313" key="9">
    <source>
        <dbReference type="EMBL" id="MFC4191122.1"/>
    </source>
</evidence>
<dbReference type="Gene3D" id="1.10.3330.10">
    <property type="entry name" value="Oxo-4-hydroxy-4-carboxy-5-ureidoimidazoline decarboxylase"/>
    <property type="match status" value="2"/>
</dbReference>
<dbReference type="NCBIfam" id="NF010372">
    <property type="entry name" value="PRK13798.1"/>
    <property type="match status" value="1"/>
</dbReference>
<dbReference type="Pfam" id="PF09349">
    <property type="entry name" value="OHCU_decarbox"/>
    <property type="match status" value="2"/>
</dbReference>
<evidence type="ECO:0000313" key="10">
    <source>
        <dbReference type="Proteomes" id="UP001595871"/>
    </source>
</evidence>
<keyword evidence="4" id="KW-0659">Purine metabolism</keyword>
<feature type="domain" description="Oxo-4-hydroxy-4-carboxy-5-ureidoimidazoline decarboxylase" evidence="8">
    <location>
        <begin position="97"/>
        <end position="168"/>
    </location>
</feature>
<dbReference type="PANTHER" id="PTHR43466">
    <property type="entry name" value="2-OXO-4-HYDROXY-4-CARBOXY-5-UREIDOIMIDAZOLINE DECARBOXYLASE-RELATED"/>
    <property type="match status" value="1"/>
</dbReference>
<evidence type="ECO:0000259" key="8">
    <source>
        <dbReference type="Pfam" id="PF09349"/>
    </source>
</evidence>
<sequence>MRAPARLPVPPPVSASTREGAHSNGLVRFNDWPRELAEAALLECCGSRRWAHRMAAHRPYPDLASLLAASDEAGYDLTPTDLAEALAAESAPCLHHAAPRAAHLALRAAHAAYEHSFGHVFVICMDGVPPSQHVDQVLAAIRARLANDPDEERSLTAEEMRRLARGRIVELVTEAGRPDPLP</sequence>
<evidence type="ECO:0000256" key="2">
    <source>
        <dbReference type="ARBA" id="ARBA00004754"/>
    </source>
</evidence>
<comment type="catalytic activity">
    <reaction evidence="1">
        <text>5-hydroxy-2-oxo-4-ureido-2,5-dihydro-1H-imidazole-5-carboxylate + H(+) = (S)-allantoin + CO2</text>
        <dbReference type="Rhea" id="RHEA:26301"/>
        <dbReference type="ChEBI" id="CHEBI:15378"/>
        <dbReference type="ChEBI" id="CHEBI:15678"/>
        <dbReference type="ChEBI" id="CHEBI:16526"/>
        <dbReference type="ChEBI" id="CHEBI:58639"/>
        <dbReference type="EC" id="4.1.1.97"/>
    </reaction>
</comment>
<evidence type="ECO:0000256" key="1">
    <source>
        <dbReference type="ARBA" id="ARBA00001163"/>
    </source>
</evidence>